<dbReference type="KEGG" id="pgri:PgNI_02231"/>
<evidence type="ECO:0000256" key="1">
    <source>
        <dbReference type="SAM" id="SignalP"/>
    </source>
</evidence>
<organism evidence="2 3">
    <name type="scientific">Pyricularia grisea</name>
    <name type="common">Crabgrass-specific blast fungus</name>
    <name type="synonym">Magnaporthe grisea</name>
    <dbReference type="NCBI Taxonomy" id="148305"/>
    <lineage>
        <taxon>Eukaryota</taxon>
        <taxon>Fungi</taxon>
        <taxon>Dikarya</taxon>
        <taxon>Ascomycota</taxon>
        <taxon>Pezizomycotina</taxon>
        <taxon>Sordariomycetes</taxon>
        <taxon>Sordariomycetidae</taxon>
        <taxon>Magnaporthales</taxon>
        <taxon>Pyriculariaceae</taxon>
        <taxon>Pyricularia</taxon>
    </lineage>
</organism>
<gene>
    <name evidence="3" type="ORF">PgNI_02231</name>
</gene>
<proteinExistence type="predicted"/>
<keyword evidence="1" id="KW-0732">Signal</keyword>
<dbReference type="RefSeq" id="XP_030987756.1">
    <property type="nucleotide sequence ID" value="XM_031122298.1"/>
</dbReference>
<reference evidence="3" key="3">
    <citation type="submission" date="2025-08" db="UniProtKB">
        <authorList>
            <consortium name="RefSeq"/>
        </authorList>
    </citation>
    <scope>IDENTIFICATION</scope>
    <source>
        <strain evidence="3">NI907</strain>
    </source>
</reference>
<reference evidence="3" key="1">
    <citation type="journal article" date="2019" name="Mol. Biol. Evol.">
        <title>Blast fungal genomes show frequent chromosomal changes, gene gains and losses, and effector gene turnover.</title>
        <authorList>
            <person name="Gomez Luciano L.B."/>
            <person name="Jason Tsai I."/>
            <person name="Chuma I."/>
            <person name="Tosa Y."/>
            <person name="Chen Y.H."/>
            <person name="Li J.Y."/>
            <person name="Li M.Y."/>
            <person name="Jade Lu M.Y."/>
            <person name="Nakayashiki H."/>
            <person name="Li W.H."/>
        </authorList>
    </citation>
    <scope>NUCLEOTIDE SEQUENCE</scope>
    <source>
        <strain evidence="3">NI907</strain>
    </source>
</reference>
<dbReference type="Proteomes" id="UP000515153">
    <property type="component" value="Unplaced"/>
</dbReference>
<sequence>MAPLMKLLVLFVAATPAIAALGKIGTTTNHKGNPLGVGKDLCENIGYTGPPRDVNKRPFLEDCKKLLSNAETMGDNEDSTVVYKDKNRIYWMGKQDVIELLRMVTTGTNIREDRLSARGEAYNCLVTDLEEYPVGKQYMEFLIDDPANFEFPFRTTCQDN</sequence>
<evidence type="ECO:0000313" key="3">
    <source>
        <dbReference type="RefSeq" id="XP_030987756.1"/>
    </source>
</evidence>
<accession>A0A6P8BKW4</accession>
<feature type="chain" id="PRO_5028264789" evidence="1">
    <location>
        <begin position="20"/>
        <end position="160"/>
    </location>
</feature>
<keyword evidence="2" id="KW-1185">Reference proteome</keyword>
<name>A0A6P8BKW4_PYRGI</name>
<evidence type="ECO:0000313" key="2">
    <source>
        <dbReference type="Proteomes" id="UP000515153"/>
    </source>
</evidence>
<dbReference type="GeneID" id="41957210"/>
<reference evidence="3" key="2">
    <citation type="submission" date="2019-10" db="EMBL/GenBank/DDBJ databases">
        <authorList>
            <consortium name="NCBI Genome Project"/>
        </authorList>
    </citation>
    <scope>NUCLEOTIDE SEQUENCE</scope>
    <source>
        <strain evidence="3">NI907</strain>
    </source>
</reference>
<protein>
    <submittedName>
        <fullName evidence="3">Uncharacterized protein</fullName>
    </submittedName>
</protein>
<dbReference type="AlphaFoldDB" id="A0A6P8BKW4"/>
<feature type="signal peptide" evidence="1">
    <location>
        <begin position="1"/>
        <end position="19"/>
    </location>
</feature>